<evidence type="ECO:0000259" key="7">
    <source>
        <dbReference type="Pfam" id="PF03151"/>
    </source>
</evidence>
<protein>
    <submittedName>
        <fullName evidence="8">Solute carrier family 35 member</fullName>
    </submittedName>
</protein>
<comment type="subcellular location">
    <subcellularLocation>
        <location evidence="1">Membrane</location>
        <topology evidence="1">Multi-pass membrane protein</topology>
    </subcellularLocation>
</comment>
<proteinExistence type="predicted"/>
<keyword evidence="2 6" id="KW-0812">Transmembrane</keyword>
<evidence type="ECO:0000256" key="3">
    <source>
        <dbReference type="ARBA" id="ARBA00022989"/>
    </source>
</evidence>
<organism evidence="8 9">
    <name type="scientific">Nesidiocoris tenuis</name>
    <dbReference type="NCBI Taxonomy" id="355587"/>
    <lineage>
        <taxon>Eukaryota</taxon>
        <taxon>Metazoa</taxon>
        <taxon>Ecdysozoa</taxon>
        <taxon>Arthropoda</taxon>
        <taxon>Hexapoda</taxon>
        <taxon>Insecta</taxon>
        <taxon>Pterygota</taxon>
        <taxon>Neoptera</taxon>
        <taxon>Paraneoptera</taxon>
        <taxon>Hemiptera</taxon>
        <taxon>Heteroptera</taxon>
        <taxon>Panheteroptera</taxon>
        <taxon>Cimicomorpha</taxon>
        <taxon>Miridae</taxon>
        <taxon>Dicyphina</taxon>
        <taxon>Nesidiocoris</taxon>
    </lineage>
</organism>
<dbReference type="InterPro" id="IPR050186">
    <property type="entry name" value="TPT_transporter"/>
</dbReference>
<feature type="transmembrane region" description="Helical" evidence="6">
    <location>
        <begin position="61"/>
        <end position="82"/>
    </location>
</feature>
<feature type="transmembrane region" description="Helical" evidence="6">
    <location>
        <begin position="153"/>
        <end position="172"/>
    </location>
</feature>
<evidence type="ECO:0000313" key="9">
    <source>
        <dbReference type="Proteomes" id="UP001307889"/>
    </source>
</evidence>
<accession>A0ABN7BEL3</accession>
<evidence type="ECO:0000256" key="5">
    <source>
        <dbReference type="SAM" id="MobiDB-lite"/>
    </source>
</evidence>
<keyword evidence="4 6" id="KW-0472">Membrane</keyword>
<keyword evidence="9" id="KW-1185">Reference proteome</keyword>
<dbReference type="Proteomes" id="UP001307889">
    <property type="component" value="Chromosome 14"/>
</dbReference>
<feature type="transmembrane region" description="Helical" evidence="6">
    <location>
        <begin position="215"/>
        <end position="234"/>
    </location>
</feature>
<dbReference type="Pfam" id="PF03151">
    <property type="entry name" value="TPT"/>
    <property type="match status" value="1"/>
</dbReference>
<evidence type="ECO:0000256" key="1">
    <source>
        <dbReference type="ARBA" id="ARBA00004141"/>
    </source>
</evidence>
<dbReference type="SUPFAM" id="SSF103481">
    <property type="entry name" value="Multidrug resistance efflux transporter EmrE"/>
    <property type="match status" value="1"/>
</dbReference>
<keyword evidence="3 6" id="KW-1133">Transmembrane helix</keyword>
<reference evidence="8 9" key="1">
    <citation type="submission" date="2023-09" db="EMBL/GenBank/DDBJ databases">
        <title>Nesidiocoris tenuis whole genome shotgun sequence.</title>
        <authorList>
            <person name="Shibata T."/>
            <person name="Shimoda M."/>
            <person name="Kobayashi T."/>
            <person name="Uehara T."/>
        </authorList>
    </citation>
    <scope>NUCLEOTIDE SEQUENCE [LARGE SCALE GENOMIC DNA]</scope>
    <source>
        <strain evidence="8 9">Japan</strain>
    </source>
</reference>
<feature type="transmembrane region" description="Helical" evidence="6">
    <location>
        <begin position="316"/>
        <end position="335"/>
    </location>
</feature>
<evidence type="ECO:0000256" key="6">
    <source>
        <dbReference type="SAM" id="Phobius"/>
    </source>
</evidence>
<dbReference type="EMBL" id="AP028922">
    <property type="protein sequence ID" value="BET02714.1"/>
    <property type="molecule type" value="Genomic_DNA"/>
</dbReference>
<sequence length="390" mass="44347">MARVILQDANNEWSFLQQNGRRGGYLLTIVYAAGVILLYFPLSIGLTFYQRWFLQKFNYPLTVTMCHMATKFAVAAFCQWLWKWWHGKPRLKLDWSTTLRRILPMGIVSGIDIAFSNWGLHFITVSLYTMTKSSCVVFILIFAIVFKLEEKSWVQVGIVLAIAGGLLMFTYQAAQFNLIGFILVLLASFCSGIRWTLAQFLMQKTDSHLKNPLDFLYNVQPWMCLTVLPFVLAFEANKGLHAWESLSFPKDSSVVWSTLFYVGLGSFIALMMELSEYLIVSQLSGLTLSIANILKEVCTLTLAIEWNGDVMSRLNFEGLLLCMGGIILHVVHKLVKTRKSFEHQSHKQIIDEASARFLADVGTTDDEEDDENGENSSTEVLFSVLHSRDR</sequence>
<feature type="transmembrane region" description="Helical" evidence="6">
    <location>
        <begin position="178"/>
        <end position="195"/>
    </location>
</feature>
<feature type="transmembrane region" description="Helical" evidence="6">
    <location>
        <begin position="126"/>
        <end position="146"/>
    </location>
</feature>
<dbReference type="InterPro" id="IPR037185">
    <property type="entry name" value="EmrE-like"/>
</dbReference>
<feature type="region of interest" description="Disordered" evidence="5">
    <location>
        <begin position="362"/>
        <end position="390"/>
    </location>
</feature>
<evidence type="ECO:0000313" key="8">
    <source>
        <dbReference type="EMBL" id="BET02714.1"/>
    </source>
</evidence>
<dbReference type="InterPro" id="IPR004853">
    <property type="entry name" value="Sugar_P_trans_dom"/>
</dbReference>
<name>A0ABN7BEL3_9HEMI</name>
<dbReference type="PANTHER" id="PTHR11132">
    <property type="entry name" value="SOLUTE CARRIER FAMILY 35"/>
    <property type="match status" value="1"/>
</dbReference>
<evidence type="ECO:0000256" key="2">
    <source>
        <dbReference type="ARBA" id="ARBA00022692"/>
    </source>
</evidence>
<feature type="compositionally biased region" description="Acidic residues" evidence="5">
    <location>
        <begin position="363"/>
        <end position="373"/>
    </location>
</feature>
<gene>
    <name evidence="8" type="ORF">NTJ_15532</name>
</gene>
<evidence type="ECO:0000256" key="4">
    <source>
        <dbReference type="ARBA" id="ARBA00023136"/>
    </source>
</evidence>
<feature type="domain" description="Sugar phosphate transporter" evidence="7">
    <location>
        <begin position="35"/>
        <end position="328"/>
    </location>
</feature>
<feature type="transmembrane region" description="Helical" evidence="6">
    <location>
        <begin position="254"/>
        <end position="271"/>
    </location>
</feature>
<feature type="transmembrane region" description="Helical" evidence="6">
    <location>
        <begin position="25"/>
        <end position="49"/>
    </location>
</feature>